<dbReference type="RefSeq" id="WP_345303244.1">
    <property type="nucleotide sequence ID" value="NZ_BAABJE010000010.1"/>
</dbReference>
<feature type="chain" id="PRO_5046303003" evidence="1">
    <location>
        <begin position="22"/>
        <end position="163"/>
    </location>
</feature>
<dbReference type="Proteomes" id="UP001499959">
    <property type="component" value="Unassembled WGS sequence"/>
</dbReference>
<evidence type="ECO:0000313" key="2">
    <source>
        <dbReference type="EMBL" id="GAA4794887.1"/>
    </source>
</evidence>
<accession>A0ABP9BFW7</accession>
<name>A0ABP9BFW7_9GAMM</name>
<organism evidence="2 3">
    <name type="scientific">Lysobacter hankyongensis</name>
    <dbReference type="NCBI Taxonomy" id="1176535"/>
    <lineage>
        <taxon>Bacteria</taxon>
        <taxon>Pseudomonadati</taxon>
        <taxon>Pseudomonadota</taxon>
        <taxon>Gammaproteobacteria</taxon>
        <taxon>Lysobacterales</taxon>
        <taxon>Lysobacteraceae</taxon>
        <taxon>Lysobacter</taxon>
    </lineage>
</organism>
<gene>
    <name evidence="2" type="ORF">GCM10023307_20670</name>
</gene>
<feature type="signal peptide" evidence="1">
    <location>
        <begin position="1"/>
        <end position="21"/>
    </location>
</feature>
<keyword evidence="3" id="KW-1185">Reference proteome</keyword>
<evidence type="ECO:0000313" key="3">
    <source>
        <dbReference type="Proteomes" id="UP001499959"/>
    </source>
</evidence>
<keyword evidence="1" id="KW-0732">Signal</keyword>
<dbReference type="EMBL" id="BAABJE010000010">
    <property type="protein sequence ID" value="GAA4794887.1"/>
    <property type="molecule type" value="Genomic_DNA"/>
</dbReference>
<reference evidence="3" key="1">
    <citation type="journal article" date="2019" name="Int. J. Syst. Evol. Microbiol.">
        <title>The Global Catalogue of Microorganisms (GCM) 10K type strain sequencing project: providing services to taxonomists for standard genome sequencing and annotation.</title>
        <authorList>
            <consortium name="The Broad Institute Genomics Platform"/>
            <consortium name="The Broad Institute Genome Sequencing Center for Infectious Disease"/>
            <person name="Wu L."/>
            <person name="Ma J."/>
        </authorList>
    </citation>
    <scope>NUCLEOTIDE SEQUENCE [LARGE SCALE GENOMIC DNA]</scope>
    <source>
        <strain evidence="3">JCM 18204</strain>
    </source>
</reference>
<comment type="caution">
    <text evidence="2">The sequence shown here is derived from an EMBL/GenBank/DDBJ whole genome shotgun (WGS) entry which is preliminary data.</text>
</comment>
<proteinExistence type="predicted"/>
<evidence type="ECO:0000256" key="1">
    <source>
        <dbReference type="SAM" id="SignalP"/>
    </source>
</evidence>
<sequence>MRKAAALTIGLGLWIASPSFAHDTQPANWCPAGTFATVVSHFTLTPQSLVDYRAQRIDDGTVLGSSCHDPKSCGIVDDWHWANQAAVETCGIDQARRLPPGQTSSEQAMPFVTDPGDFNLDTDADGNGIIDHHDKYRFKSGLKGVCVVCRAPAVPQNSDDADS</sequence>
<protein>
    <submittedName>
        <fullName evidence="2">Uncharacterized protein</fullName>
    </submittedName>
</protein>